<dbReference type="SUPFAM" id="SSF53067">
    <property type="entry name" value="Actin-like ATPase domain"/>
    <property type="match status" value="2"/>
</dbReference>
<gene>
    <name evidence="6" type="ORF">CTOB1V02_LOCUS15852</name>
</gene>
<protein>
    <submittedName>
        <fullName evidence="6">Uncharacterized protein</fullName>
    </submittedName>
</protein>
<dbReference type="PANTHER" id="PTHR11735:SF11">
    <property type="entry name" value="TRNA THREONYLCARBAMOYLADENOSINE BIOSYNTHESIS PROTEIN TSAB"/>
    <property type="match status" value="1"/>
</dbReference>
<dbReference type="Pfam" id="PF02441">
    <property type="entry name" value="Flavoprotein"/>
    <property type="match status" value="1"/>
</dbReference>
<dbReference type="AlphaFoldDB" id="A0A7R8WW87"/>
<comment type="subcellular location">
    <subcellularLocation>
        <location evidence="1">Cytoplasm</location>
    </subcellularLocation>
</comment>
<proteinExistence type="predicted"/>
<accession>A0A7R8WW87</accession>
<feature type="domain" description="Gcp-like" evidence="4">
    <location>
        <begin position="103"/>
        <end position="217"/>
    </location>
</feature>
<dbReference type="SUPFAM" id="SSF52507">
    <property type="entry name" value="Homo-oligomeric flavin-containing Cys decarboxylases, HFCD"/>
    <property type="match status" value="1"/>
</dbReference>
<evidence type="ECO:0000259" key="4">
    <source>
        <dbReference type="Pfam" id="PF00814"/>
    </source>
</evidence>
<keyword evidence="2" id="KW-0963">Cytoplasm</keyword>
<dbReference type="GO" id="GO:0003824">
    <property type="term" value="F:catalytic activity"/>
    <property type="evidence" value="ECO:0007669"/>
    <property type="project" value="InterPro"/>
</dbReference>
<dbReference type="GO" id="GO:0005829">
    <property type="term" value="C:cytosol"/>
    <property type="evidence" value="ECO:0007669"/>
    <property type="project" value="TreeGrafter"/>
</dbReference>
<dbReference type="OrthoDB" id="8300682at2759"/>
<dbReference type="NCBIfam" id="TIGR03725">
    <property type="entry name" value="T6A_YeaZ"/>
    <property type="match status" value="1"/>
</dbReference>
<name>A0A7R8WW87_9CRUS</name>
<feature type="domain" description="Flavoprotein" evidence="5">
    <location>
        <begin position="13"/>
        <end position="82"/>
    </location>
</feature>
<dbReference type="InterPro" id="IPR000905">
    <property type="entry name" value="Gcp-like_dom"/>
</dbReference>
<dbReference type="Gene3D" id="3.30.420.40">
    <property type="match status" value="1"/>
</dbReference>
<evidence type="ECO:0000256" key="2">
    <source>
        <dbReference type="ARBA" id="ARBA00022490"/>
    </source>
</evidence>
<evidence type="ECO:0000259" key="5">
    <source>
        <dbReference type="Pfam" id="PF02441"/>
    </source>
</evidence>
<dbReference type="GO" id="GO:0002949">
    <property type="term" value="P:tRNA threonylcarbamoyladenosine modification"/>
    <property type="evidence" value="ECO:0007669"/>
    <property type="project" value="InterPro"/>
</dbReference>
<dbReference type="FunFam" id="3.30.420.40:FF:000097">
    <property type="entry name" value="tRNA threonylcarbamoyladenosine biosynthesis protein TsaB"/>
    <property type="match status" value="1"/>
</dbReference>
<reference evidence="6" key="1">
    <citation type="submission" date="2020-11" db="EMBL/GenBank/DDBJ databases">
        <authorList>
            <person name="Tran Van P."/>
        </authorList>
    </citation>
    <scope>NUCLEOTIDE SEQUENCE</scope>
</reference>
<dbReference type="EMBL" id="OB695247">
    <property type="protein sequence ID" value="CAD7238037.1"/>
    <property type="molecule type" value="Genomic_DNA"/>
</dbReference>
<dbReference type="InterPro" id="IPR022496">
    <property type="entry name" value="T6A_TsaB"/>
</dbReference>
<dbReference type="InterPro" id="IPR003382">
    <property type="entry name" value="Flavoprotein"/>
</dbReference>
<dbReference type="Gene3D" id="3.40.50.1950">
    <property type="entry name" value="Flavin prenyltransferase-like"/>
    <property type="match status" value="1"/>
</dbReference>
<organism evidence="6">
    <name type="scientific">Cyprideis torosa</name>
    <dbReference type="NCBI Taxonomy" id="163714"/>
    <lineage>
        <taxon>Eukaryota</taxon>
        <taxon>Metazoa</taxon>
        <taxon>Ecdysozoa</taxon>
        <taxon>Arthropoda</taxon>
        <taxon>Crustacea</taxon>
        <taxon>Oligostraca</taxon>
        <taxon>Ostracoda</taxon>
        <taxon>Podocopa</taxon>
        <taxon>Podocopida</taxon>
        <taxon>Cytherocopina</taxon>
        <taxon>Cytheroidea</taxon>
        <taxon>Cytherideidae</taxon>
        <taxon>Cyprideis</taxon>
    </lineage>
</organism>
<dbReference type="PANTHER" id="PTHR11735">
    <property type="entry name" value="TRNA N6-ADENOSINE THREONYLCARBAMOYLTRANSFERASE"/>
    <property type="match status" value="1"/>
</dbReference>
<dbReference type="InterPro" id="IPR043129">
    <property type="entry name" value="ATPase_NBD"/>
</dbReference>
<sequence length="231" mass="24663">MAPVASGSGSPGIMVVCPCSTGTLSAIATGASNNLIERAADVALKERRQLLLVPREAPYSEIHLENMLKLTRMGAVILPASPDACSVALHLAGEIREDFRIIPRQHTQLLLPMVQQMLDDAALKVKDLDAIAFGRGPGSFAGIRIATGVAQGLAFAAELRLLPISTLAAMALAQHLENPEMPVIAALDARMNEIYWAAYRFVNGMPVRIGDERVDAPVNIHLPDDTGWLAA</sequence>
<dbReference type="InterPro" id="IPR036551">
    <property type="entry name" value="Flavin_trans-like"/>
</dbReference>
<evidence type="ECO:0000256" key="1">
    <source>
        <dbReference type="ARBA" id="ARBA00004496"/>
    </source>
</evidence>
<feature type="non-terminal residue" evidence="6">
    <location>
        <position position="1"/>
    </location>
</feature>
<dbReference type="CDD" id="cd24032">
    <property type="entry name" value="ASKHA_NBD_TsaB"/>
    <property type="match status" value="1"/>
</dbReference>
<evidence type="ECO:0000256" key="3">
    <source>
        <dbReference type="ARBA" id="ARBA00022694"/>
    </source>
</evidence>
<evidence type="ECO:0000313" key="6">
    <source>
        <dbReference type="EMBL" id="CAD7238037.1"/>
    </source>
</evidence>
<keyword evidence="3" id="KW-0819">tRNA processing</keyword>
<dbReference type="Pfam" id="PF00814">
    <property type="entry name" value="TsaD"/>
    <property type="match status" value="1"/>
</dbReference>